<dbReference type="SUPFAM" id="SSF48508">
    <property type="entry name" value="Nuclear receptor ligand-binding domain"/>
    <property type="match status" value="1"/>
</dbReference>
<keyword evidence="4 10" id="KW-0862">Zinc</keyword>
<evidence type="ECO:0000256" key="9">
    <source>
        <dbReference type="ARBA" id="ARBA00023242"/>
    </source>
</evidence>
<dbReference type="PANTHER" id="PTHR24085:SF2">
    <property type="entry name" value="NUCLEAR RECEPTOR SUBFAMILY 4 GROUP A MEMBER 3"/>
    <property type="match status" value="1"/>
</dbReference>
<accession>K9J845</accession>
<feature type="domain" description="NR LBD" evidence="13">
    <location>
        <begin position="377"/>
        <end position="607"/>
    </location>
</feature>
<name>K9J845_XENTR</name>
<dbReference type="PROSITE" id="PS51843">
    <property type="entry name" value="NR_LBD"/>
    <property type="match status" value="1"/>
</dbReference>
<dbReference type="GO" id="GO:0008270">
    <property type="term" value="F:zinc ion binding"/>
    <property type="evidence" value="ECO:0007669"/>
    <property type="project" value="UniProtKB-KW"/>
</dbReference>
<dbReference type="PROSITE" id="PS51030">
    <property type="entry name" value="NUCLEAR_REC_DBD_2"/>
    <property type="match status" value="1"/>
</dbReference>
<dbReference type="PRINTS" id="PR00398">
    <property type="entry name" value="STRDHORMONER"/>
</dbReference>
<evidence type="ECO:0000313" key="14">
    <source>
        <dbReference type="Ensembl" id="ENSXETP00000026170"/>
    </source>
</evidence>
<dbReference type="InterPro" id="IPR000536">
    <property type="entry name" value="Nucl_hrmn_rcpt_lig-bd"/>
</dbReference>
<evidence type="ECO:0000256" key="2">
    <source>
        <dbReference type="ARBA" id="ARBA00022723"/>
    </source>
</evidence>
<dbReference type="PRINTS" id="PR00047">
    <property type="entry name" value="STROIDFINGER"/>
</dbReference>
<dbReference type="SMART" id="SM00430">
    <property type="entry name" value="HOLI"/>
    <property type="match status" value="1"/>
</dbReference>
<evidence type="ECO:0000256" key="1">
    <source>
        <dbReference type="ARBA" id="ARBA00004123"/>
    </source>
</evidence>
<dbReference type="PROSITE" id="PS00031">
    <property type="entry name" value="NUCLEAR_REC_DBD_1"/>
    <property type="match status" value="1"/>
</dbReference>
<keyword evidence="9 10" id="KW-0539">Nucleus</keyword>
<evidence type="ECO:0000259" key="13">
    <source>
        <dbReference type="PROSITE" id="PS51843"/>
    </source>
</evidence>
<dbReference type="PaxDb" id="8364-ENSXETP00000031513"/>
<sequence>MFFSQVLKNSTESFQQPSMPCMQARYSPSPPVSTFITQHYSHGSELSKQLISSYHSKVNMDLNCTGITASATTSLPSFSSFMDGYSGSYEHKPSCLYQMQASSQRSLIKLESYHPINYQPSISQQANVMSSPSMYFKQSPPSTPTTPEYPAHLSPRWEQLDTLPPSQSCINSGPLVETLLKTVTPQYPNFHLKYSPLNNPISNSRMCYDLSQSILLCPEGVSAHGAMDHLPYNLPITKGSNLIFSSLGSTHNVAVSGDGNLPSPPIRKTSGEGTCAVCGDNAACQHYGVRTCEGCKGFFKRTVQKKAKYVCLANKNCPVDKRRRNRCQYCRFQKCLNVGMVKEVVRTDNLKGRRGRLPSKPKSPNLHETSLQVPSTTPAGILNALVHALADSTSTDLDYSTYSTTTDQAAEGNDTESVHQFYNLLTISFEVTKKWAEKLPGFKELSKDDQTLLIESTFLELFILRLSVRSNMAEDEFVFCNGCVLHRIQCLRGFGEWLDAVQHFSLNLQSLNLDVSTVACLSAACLFTGRQGLKDPKKVEELHNKIVGCLKEHLAVRGQNRPNQLDSTVVMCILTELRSLCTLGLQRIFYLKLEDLVPPPAVIDKLF</sequence>
<evidence type="ECO:0000256" key="8">
    <source>
        <dbReference type="ARBA" id="ARBA00023170"/>
    </source>
</evidence>
<proteinExistence type="inferred from homology"/>
<dbReference type="Gene3D" id="1.10.565.10">
    <property type="entry name" value="Retinoid X Receptor"/>
    <property type="match status" value="1"/>
</dbReference>
<feature type="region of interest" description="Disordered" evidence="11">
    <location>
        <begin position="350"/>
        <end position="372"/>
    </location>
</feature>
<reference evidence="14" key="2">
    <citation type="submission" date="2012-12" db="UniProtKB">
        <authorList>
            <consortium name="Ensembl"/>
        </authorList>
    </citation>
    <scope>IDENTIFICATION</scope>
</reference>
<keyword evidence="5 10" id="KW-0805">Transcription regulation</keyword>
<dbReference type="FunFam" id="3.30.50.10:FF:000009">
    <property type="entry name" value="nuclear receptor subfamily 4 group A member 2"/>
    <property type="match status" value="1"/>
</dbReference>
<organism evidence="14">
    <name type="scientific">Xenopus tropicalis</name>
    <name type="common">Western clawed frog</name>
    <name type="synonym">Silurana tropicalis</name>
    <dbReference type="NCBI Taxonomy" id="8364"/>
    <lineage>
        <taxon>Eukaryota</taxon>
        <taxon>Metazoa</taxon>
        <taxon>Chordata</taxon>
        <taxon>Craniata</taxon>
        <taxon>Vertebrata</taxon>
        <taxon>Euteleostomi</taxon>
        <taxon>Amphibia</taxon>
        <taxon>Batrachia</taxon>
        <taxon>Anura</taxon>
        <taxon>Pipoidea</taxon>
        <taxon>Pipidae</taxon>
        <taxon>Xenopodinae</taxon>
        <taxon>Xenopus</taxon>
        <taxon>Silurana</taxon>
    </lineage>
</organism>
<dbReference type="InterPro" id="IPR001723">
    <property type="entry name" value="Nuclear_hrmn_rcpt"/>
</dbReference>
<dbReference type="AlphaFoldDB" id="K9J845"/>
<dbReference type="SMART" id="SM00399">
    <property type="entry name" value="ZnF_C4"/>
    <property type="match status" value="1"/>
</dbReference>
<evidence type="ECO:0000259" key="12">
    <source>
        <dbReference type="PROSITE" id="PS51030"/>
    </source>
</evidence>
<comment type="subcellular location">
    <subcellularLocation>
        <location evidence="1 10">Nucleus</location>
    </subcellularLocation>
</comment>
<evidence type="ECO:0000256" key="4">
    <source>
        <dbReference type="ARBA" id="ARBA00022833"/>
    </source>
</evidence>
<comment type="similarity">
    <text evidence="10">Belongs to the nuclear hormone receptor family.</text>
</comment>
<dbReference type="Pfam" id="PF00104">
    <property type="entry name" value="Hormone_recep"/>
    <property type="match status" value="1"/>
</dbReference>
<evidence type="ECO:0000256" key="5">
    <source>
        <dbReference type="ARBA" id="ARBA00023015"/>
    </source>
</evidence>
<evidence type="ECO:0000256" key="10">
    <source>
        <dbReference type="RuleBase" id="RU004334"/>
    </source>
</evidence>
<keyword evidence="3 10" id="KW-0863">Zinc-finger</keyword>
<dbReference type="FunCoup" id="K9J845">
    <property type="interactions" value="1004"/>
</dbReference>
<dbReference type="Xenbase" id="XB-GENE-480893">
    <property type="gene designation" value="nr4a2"/>
</dbReference>
<dbReference type="PRINTS" id="PR01286">
    <property type="entry name" value="NORNUCRECPTR"/>
</dbReference>
<reference evidence="14" key="1">
    <citation type="journal article" date="2010" name="Science">
        <title>The genome of the Western clawed frog Xenopus tropicalis.</title>
        <authorList>
            <person name="Hellsten U."/>
            <person name="Harland R.M."/>
            <person name="Gilchrist M.J."/>
            <person name="Hendrix D."/>
            <person name="Jurka J."/>
            <person name="Kapitonov V."/>
            <person name="Ovcharenko I."/>
            <person name="Putnam N.H."/>
            <person name="Shu S."/>
            <person name="Taher L."/>
            <person name="Blitz I.L."/>
            <person name="Blumberg B."/>
            <person name="Dichmann D.S."/>
            <person name="Dubchak I."/>
            <person name="Amaya E."/>
            <person name="Detter J.C."/>
            <person name="Fletcher R."/>
            <person name="Gerhard D.S."/>
            <person name="Goodstein D."/>
            <person name="Graves T."/>
            <person name="Grigoriev I.V."/>
            <person name="Grimwood J."/>
            <person name="Kawashima T."/>
            <person name="Lindquist E."/>
            <person name="Lucas S.M."/>
            <person name="Mead P.E."/>
            <person name="Mitros T."/>
            <person name="Ogino H."/>
            <person name="Ohta Y."/>
            <person name="Poliakov A.V."/>
            <person name="Pollet N."/>
            <person name="Robert J."/>
            <person name="Salamov A."/>
            <person name="Sater A.K."/>
            <person name="Schmutz J."/>
            <person name="Terry A."/>
            <person name="Vize P.D."/>
            <person name="Warren W.C."/>
            <person name="Wells D."/>
            <person name="Wills A."/>
            <person name="Wilson R.K."/>
            <person name="Zimmerman L.B."/>
            <person name="Zorn A.M."/>
            <person name="Grainger R."/>
            <person name="Grammer T."/>
            <person name="Khokha M.K."/>
            <person name="Richardson P.M."/>
            <person name="Rokhsar D.S."/>
        </authorList>
    </citation>
    <scope>NUCLEOTIDE SEQUENCE [LARGE SCALE GENOMIC DNA]</scope>
    <source>
        <strain evidence="14">Nigerian</strain>
    </source>
</reference>
<dbReference type="PRINTS" id="PR01284">
    <property type="entry name" value="NUCLEARECPTR"/>
</dbReference>
<dbReference type="GO" id="GO:0043565">
    <property type="term" value="F:sequence-specific DNA binding"/>
    <property type="evidence" value="ECO:0007669"/>
    <property type="project" value="InterPro"/>
</dbReference>
<keyword evidence="2 10" id="KW-0479">Metal-binding</keyword>
<dbReference type="InterPro" id="IPR001628">
    <property type="entry name" value="Znf_hrmn_rcpt"/>
</dbReference>
<keyword evidence="7 10" id="KW-0804">Transcription</keyword>
<dbReference type="GeneTree" id="ENSGT00950000183038"/>
<dbReference type="InParanoid" id="K9J845"/>
<dbReference type="Bgee" id="ENSXETG00000024016">
    <property type="expression patterns" value="Expressed in testis and 1 other cell type or tissue"/>
</dbReference>
<dbReference type="InterPro" id="IPR003070">
    <property type="entry name" value="NR4A1-3"/>
</dbReference>
<dbReference type="eggNOG" id="KOG4217">
    <property type="taxonomic scope" value="Eukaryota"/>
</dbReference>
<evidence type="ECO:0000256" key="11">
    <source>
        <dbReference type="SAM" id="MobiDB-lite"/>
    </source>
</evidence>
<dbReference type="GO" id="GO:0005634">
    <property type="term" value="C:nucleus"/>
    <property type="evidence" value="ECO:0007669"/>
    <property type="project" value="UniProtKB-SubCell"/>
</dbReference>
<dbReference type="InterPro" id="IPR003072">
    <property type="entry name" value="NR4A3"/>
</dbReference>
<dbReference type="HOGENOM" id="CLU_007368_14_2_1"/>
<dbReference type="SUPFAM" id="SSF57716">
    <property type="entry name" value="Glucocorticoid receptor-like (DNA-binding domain)"/>
    <property type="match status" value="1"/>
</dbReference>
<evidence type="ECO:0000256" key="7">
    <source>
        <dbReference type="ARBA" id="ARBA00023163"/>
    </source>
</evidence>
<dbReference type="Gene3D" id="3.30.50.10">
    <property type="entry name" value="Erythroid Transcription Factor GATA-1, subunit A"/>
    <property type="match status" value="1"/>
</dbReference>
<dbReference type="PANTHER" id="PTHR24085">
    <property type="entry name" value="NUCLEAR HORMONE RECEPTOR"/>
    <property type="match status" value="1"/>
</dbReference>
<evidence type="ECO:0000256" key="3">
    <source>
        <dbReference type="ARBA" id="ARBA00022771"/>
    </source>
</evidence>
<dbReference type="Pfam" id="PF00105">
    <property type="entry name" value="zf-C4"/>
    <property type="match status" value="1"/>
</dbReference>
<dbReference type="Ensembl" id="ENSXETT00000026170">
    <property type="protein sequence ID" value="ENSXETP00000026170"/>
    <property type="gene ID" value="ENSXETG00000024016"/>
</dbReference>
<evidence type="ECO:0000256" key="6">
    <source>
        <dbReference type="ARBA" id="ARBA00023125"/>
    </source>
</evidence>
<protein>
    <submittedName>
        <fullName evidence="14">Nuclear receptor subfamily 4 group A member 2</fullName>
    </submittedName>
</protein>
<keyword evidence="8 10" id="KW-0675">Receptor</keyword>
<keyword evidence="6 10" id="KW-0238">DNA-binding</keyword>
<dbReference type="InterPro" id="IPR013088">
    <property type="entry name" value="Znf_NHR/GATA"/>
</dbReference>
<dbReference type="InterPro" id="IPR035500">
    <property type="entry name" value="NHR-like_dom_sf"/>
</dbReference>
<feature type="domain" description="Nuclear receptor" evidence="12">
    <location>
        <begin position="272"/>
        <end position="347"/>
    </location>
</feature>
<dbReference type="CDD" id="cd06969">
    <property type="entry name" value="NR_DBD_NGFI-B"/>
    <property type="match status" value="1"/>
</dbReference>
<gene>
    <name evidence="14" type="primary">nr4a2</name>
</gene>
<dbReference type="GO" id="GO:0004879">
    <property type="term" value="F:nuclear receptor activity"/>
    <property type="evidence" value="ECO:0007669"/>
    <property type="project" value="InterPro"/>
</dbReference>